<dbReference type="EMBL" id="OX465083">
    <property type="protein sequence ID" value="CAI9293114.1"/>
    <property type="molecule type" value="Genomic_DNA"/>
</dbReference>
<organism evidence="2 3">
    <name type="scientific">Lactuca saligna</name>
    <name type="common">Willowleaf lettuce</name>
    <dbReference type="NCBI Taxonomy" id="75948"/>
    <lineage>
        <taxon>Eukaryota</taxon>
        <taxon>Viridiplantae</taxon>
        <taxon>Streptophyta</taxon>
        <taxon>Embryophyta</taxon>
        <taxon>Tracheophyta</taxon>
        <taxon>Spermatophyta</taxon>
        <taxon>Magnoliopsida</taxon>
        <taxon>eudicotyledons</taxon>
        <taxon>Gunneridae</taxon>
        <taxon>Pentapetalae</taxon>
        <taxon>asterids</taxon>
        <taxon>campanulids</taxon>
        <taxon>Asterales</taxon>
        <taxon>Asteraceae</taxon>
        <taxon>Cichorioideae</taxon>
        <taxon>Cichorieae</taxon>
        <taxon>Lactucinae</taxon>
        <taxon>Lactuca</taxon>
    </lineage>
</organism>
<evidence type="ECO:0000256" key="1">
    <source>
        <dbReference type="SAM" id="MobiDB-lite"/>
    </source>
</evidence>
<evidence type="ECO:0000313" key="3">
    <source>
        <dbReference type="Proteomes" id="UP001177003"/>
    </source>
</evidence>
<sequence>MDPNPTGIFPKKVTFKAADGSSKEATGANKKKQTTKPKAIEKEVPRKTVSTKSGQGILKKTPKSFYEKYISIGSQKVIEKVPKKVTEEVSTQECENPSHIVFPTKPNKIQLNVTKGGVMIKGVSTPDSPDTKKRKALEFVHRLKKLKPFTVETPIMNVTVEHDYATEAIVDAL</sequence>
<keyword evidence="3" id="KW-1185">Reference proteome</keyword>
<reference evidence="2" key="1">
    <citation type="submission" date="2023-04" db="EMBL/GenBank/DDBJ databases">
        <authorList>
            <person name="Vijverberg K."/>
            <person name="Xiong W."/>
            <person name="Schranz E."/>
        </authorList>
    </citation>
    <scope>NUCLEOTIDE SEQUENCE</scope>
</reference>
<dbReference type="Proteomes" id="UP001177003">
    <property type="component" value="Chromosome 7"/>
</dbReference>
<dbReference type="AlphaFoldDB" id="A0AA35ZI83"/>
<name>A0AA35ZI83_LACSI</name>
<proteinExistence type="predicted"/>
<feature type="region of interest" description="Disordered" evidence="1">
    <location>
        <begin position="1"/>
        <end position="55"/>
    </location>
</feature>
<gene>
    <name evidence="2" type="ORF">LSALG_LOCUS32146</name>
</gene>
<evidence type="ECO:0000313" key="2">
    <source>
        <dbReference type="EMBL" id="CAI9293114.1"/>
    </source>
</evidence>
<protein>
    <submittedName>
        <fullName evidence="2">Uncharacterized protein</fullName>
    </submittedName>
</protein>
<accession>A0AA35ZI83</accession>